<protein>
    <recommendedName>
        <fullName evidence="2">SCO6045-like C-terminal domain-containing protein</fullName>
    </recommendedName>
</protein>
<reference evidence="3" key="2">
    <citation type="submission" date="2020-09" db="EMBL/GenBank/DDBJ databases">
        <authorList>
            <person name="Sun Q."/>
            <person name="Zhou Y."/>
        </authorList>
    </citation>
    <scope>NUCLEOTIDE SEQUENCE</scope>
    <source>
        <strain evidence="3">CGMCC 4.7201</strain>
    </source>
</reference>
<sequence length="178" mass="18323">MNVSASAPAGAPTANTAPAAGSAHSSAAASGTDAARQRLALAQAALLSALVAGTPVPQGFDPARVRLQTRALADKRASVTAKVAPELPRILGDGFRPSFIRYAQVNPSAGGARRDALSFARARLRAAESSGDPAGDLTRQQRCELTAWVRERTGPAPRPRGRLRRLAAAARARASVLG</sequence>
<proteinExistence type="predicted"/>
<gene>
    <name evidence="3" type="ORF">GCM10012280_41790</name>
</gene>
<feature type="region of interest" description="Disordered" evidence="1">
    <location>
        <begin position="1"/>
        <end position="33"/>
    </location>
</feature>
<dbReference type="InterPro" id="IPR058711">
    <property type="entry name" value="SCO6045-like_C"/>
</dbReference>
<name>A0A917ZSX5_9ACTN</name>
<dbReference type="Proteomes" id="UP000641932">
    <property type="component" value="Unassembled WGS sequence"/>
</dbReference>
<keyword evidence="4" id="KW-1185">Reference proteome</keyword>
<organism evidence="3 4">
    <name type="scientific">Wenjunlia tyrosinilytica</name>
    <dbReference type="NCBI Taxonomy" id="1544741"/>
    <lineage>
        <taxon>Bacteria</taxon>
        <taxon>Bacillati</taxon>
        <taxon>Actinomycetota</taxon>
        <taxon>Actinomycetes</taxon>
        <taxon>Kitasatosporales</taxon>
        <taxon>Streptomycetaceae</taxon>
        <taxon>Wenjunlia</taxon>
    </lineage>
</organism>
<dbReference type="Pfam" id="PF26136">
    <property type="entry name" value="SCO6045_C"/>
    <property type="match status" value="1"/>
</dbReference>
<evidence type="ECO:0000259" key="2">
    <source>
        <dbReference type="Pfam" id="PF26136"/>
    </source>
</evidence>
<evidence type="ECO:0000313" key="4">
    <source>
        <dbReference type="Proteomes" id="UP000641932"/>
    </source>
</evidence>
<evidence type="ECO:0000256" key="1">
    <source>
        <dbReference type="SAM" id="MobiDB-lite"/>
    </source>
</evidence>
<dbReference type="AlphaFoldDB" id="A0A917ZSX5"/>
<dbReference type="EMBL" id="BMMS01000018">
    <property type="protein sequence ID" value="GGO92188.1"/>
    <property type="molecule type" value="Genomic_DNA"/>
</dbReference>
<evidence type="ECO:0000313" key="3">
    <source>
        <dbReference type="EMBL" id="GGO92188.1"/>
    </source>
</evidence>
<feature type="domain" description="SCO6045-like C-terminal" evidence="2">
    <location>
        <begin position="40"/>
        <end position="122"/>
    </location>
</feature>
<comment type="caution">
    <text evidence="3">The sequence shown here is derived from an EMBL/GenBank/DDBJ whole genome shotgun (WGS) entry which is preliminary data.</text>
</comment>
<reference evidence="3" key="1">
    <citation type="journal article" date="2014" name="Int. J. Syst. Evol. Microbiol.">
        <title>Complete genome sequence of Corynebacterium casei LMG S-19264T (=DSM 44701T), isolated from a smear-ripened cheese.</title>
        <authorList>
            <consortium name="US DOE Joint Genome Institute (JGI-PGF)"/>
            <person name="Walter F."/>
            <person name="Albersmeier A."/>
            <person name="Kalinowski J."/>
            <person name="Ruckert C."/>
        </authorList>
    </citation>
    <scope>NUCLEOTIDE SEQUENCE</scope>
    <source>
        <strain evidence="3">CGMCC 4.7201</strain>
    </source>
</reference>
<accession>A0A917ZSX5</accession>